<evidence type="ECO:0000259" key="2">
    <source>
        <dbReference type="Pfam" id="PF13579"/>
    </source>
</evidence>
<feature type="domain" description="Glycosyl transferase family 1" evidence="1">
    <location>
        <begin position="324"/>
        <end position="503"/>
    </location>
</feature>
<accession>A0ABY4U9N1</accession>
<sequence>MIEKFDKYTLQGLRRAALVLGKTKRSNSSLQLLDEILRHKRDLSTLKAYYWAAMSDFNLLAAAKTLQEIREVSGGDKKSKLWLAKASSAPLEGLTLTERLAPTAKPEQIAPIPGRVLYLLHNSLPYSSGGYATRAHGMAKALRNAGVDIICCTRPGYPHDIPGDHDGHQLDDIDTIDGIPYYRIWSPLRAGIIATDYMSQAADALKDMIRQVRPAVVISASNHATALPACIAARHFGLPFVYEVRGFWEITRISREPEFVRSTGYKMQVFFESSVAKAADHVLTLTGPMRDELIARGVEAEQVTLAPNSCDPSHFSPRARDEALAASLGIPAEVPVIGYIGSFVQYEGLEHLVEAAVNLRDRGHDFRLMLVGNENASGSERGPITQEILDIAKRENLGDRLIMPGRVPHEQVDAYYSLIDIAPFPRKPQPVTEMVSPMKPLEAFAMEKAVVVSSVKALSEMVQHDVTGLVFEKGNVGAMADTLARLIDDPALRKRLGKAGRTWVEQERTWKRTAEKALADLSARNVPVYQAGTPAIGAEFSDGEVPTAKKNQSSDASPLYIDADGVPNMSAGQAKVYDRVKAKFDARDKKDGKVNFSRHDWLRTKTAFALFGKARNPIDIGIGQGQLINLFCEMPYSTSVVGVDRVKNTKLIAPRSEKYDFVSLDITQSFPPDLMRSDITIAMEIFEHLDADKLSGAIARSRASSRFGMLFASVPYQEKHPLYHHDKPFGHKQSFDDAKVYECFGDEAIWTNFNNLWYLIFMSEGLETQGSVSFEHFANLTRKAFDARMASESERVGA</sequence>
<dbReference type="SUPFAM" id="SSF53756">
    <property type="entry name" value="UDP-Glycosyltransferase/glycogen phosphorylase"/>
    <property type="match status" value="1"/>
</dbReference>
<protein>
    <submittedName>
        <fullName evidence="3">Glycosyltransferase family 4 protein</fullName>
    </submittedName>
</protein>
<dbReference type="InterPro" id="IPR029063">
    <property type="entry name" value="SAM-dependent_MTases_sf"/>
</dbReference>
<dbReference type="Gene3D" id="3.40.50.2000">
    <property type="entry name" value="Glycogen Phosphorylase B"/>
    <property type="match status" value="2"/>
</dbReference>
<dbReference type="Pfam" id="PF13579">
    <property type="entry name" value="Glyco_trans_4_4"/>
    <property type="match status" value="1"/>
</dbReference>
<proteinExistence type="predicted"/>
<dbReference type="Proteomes" id="UP001056619">
    <property type="component" value="Chromosome"/>
</dbReference>
<name>A0ABY4U9N1_9SPHN</name>
<evidence type="ECO:0000259" key="1">
    <source>
        <dbReference type="Pfam" id="PF00534"/>
    </source>
</evidence>
<dbReference type="InterPro" id="IPR001296">
    <property type="entry name" value="Glyco_trans_1"/>
</dbReference>
<reference evidence="3 4" key="1">
    <citation type="submission" date="2022-06" db="EMBL/GenBank/DDBJ databases">
        <authorList>
            <person name="Liu G."/>
        </authorList>
    </citation>
    <scope>NUCLEOTIDE SEQUENCE [LARGE SCALE GENOMIC DNA]</scope>
    <source>
        <strain evidence="3 4">E4</strain>
    </source>
</reference>
<evidence type="ECO:0000313" key="3">
    <source>
        <dbReference type="EMBL" id="USA60725.1"/>
    </source>
</evidence>
<dbReference type="Gene3D" id="3.40.50.150">
    <property type="entry name" value="Vaccinia Virus protein VP39"/>
    <property type="match status" value="1"/>
</dbReference>
<dbReference type="Pfam" id="PF00534">
    <property type="entry name" value="Glycos_transf_1"/>
    <property type="match status" value="1"/>
</dbReference>
<dbReference type="InterPro" id="IPR050194">
    <property type="entry name" value="Glycosyltransferase_grp1"/>
</dbReference>
<dbReference type="RefSeq" id="WP_301641707.1">
    <property type="nucleotide sequence ID" value="NZ_CP098494.1"/>
</dbReference>
<dbReference type="InterPro" id="IPR028098">
    <property type="entry name" value="Glyco_trans_4-like_N"/>
</dbReference>
<evidence type="ECO:0000313" key="4">
    <source>
        <dbReference type="Proteomes" id="UP001056619"/>
    </source>
</evidence>
<dbReference type="CDD" id="cd03794">
    <property type="entry name" value="GT4_WbuB-like"/>
    <property type="match status" value="1"/>
</dbReference>
<organism evidence="3 4">
    <name type="scientific">Qipengyuania citrea</name>
    <dbReference type="NCBI Taxonomy" id="225971"/>
    <lineage>
        <taxon>Bacteria</taxon>
        <taxon>Pseudomonadati</taxon>
        <taxon>Pseudomonadota</taxon>
        <taxon>Alphaproteobacteria</taxon>
        <taxon>Sphingomonadales</taxon>
        <taxon>Erythrobacteraceae</taxon>
        <taxon>Qipengyuania</taxon>
    </lineage>
</organism>
<dbReference type="PANTHER" id="PTHR45947">
    <property type="entry name" value="SULFOQUINOVOSYL TRANSFERASE SQD2"/>
    <property type="match status" value="1"/>
</dbReference>
<keyword evidence="4" id="KW-1185">Reference proteome</keyword>
<gene>
    <name evidence="3" type="ORF">NCF85_11585</name>
</gene>
<dbReference type="SUPFAM" id="SSF53335">
    <property type="entry name" value="S-adenosyl-L-methionine-dependent methyltransferases"/>
    <property type="match status" value="1"/>
</dbReference>
<dbReference type="EMBL" id="CP098494">
    <property type="protein sequence ID" value="USA60725.1"/>
    <property type="molecule type" value="Genomic_DNA"/>
</dbReference>
<feature type="domain" description="Glycosyltransferase subfamily 4-like N-terminal" evidence="2">
    <location>
        <begin position="129"/>
        <end position="308"/>
    </location>
</feature>
<dbReference type="PANTHER" id="PTHR45947:SF3">
    <property type="entry name" value="SULFOQUINOVOSYL TRANSFERASE SQD2"/>
    <property type="match status" value="1"/>
</dbReference>